<dbReference type="AlphaFoldDB" id="A0AAE0ZY92"/>
<evidence type="ECO:0000313" key="3">
    <source>
        <dbReference type="Proteomes" id="UP001283361"/>
    </source>
</evidence>
<evidence type="ECO:0000313" key="2">
    <source>
        <dbReference type="EMBL" id="KAK3777201.1"/>
    </source>
</evidence>
<sequence>MVWSPTAEMTTEVRHGIVYYRSDNVRNPIAILQFSTSWAGPHHRWPRTLVKSDLNELARSWCSRLKKVFTARVNRLCSDLDTGKTSEHAKCTAVSSGDSSFRHRSSMECSRWRSVRHKTRDETEDGLNSNG</sequence>
<dbReference type="EMBL" id="JAWDGP010003110">
    <property type="protein sequence ID" value="KAK3777201.1"/>
    <property type="molecule type" value="Genomic_DNA"/>
</dbReference>
<protein>
    <submittedName>
        <fullName evidence="2">Uncharacterized protein</fullName>
    </submittedName>
</protein>
<feature type="region of interest" description="Disordered" evidence="1">
    <location>
        <begin position="82"/>
        <end position="102"/>
    </location>
</feature>
<reference evidence="2" key="1">
    <citation type="journal article" date="2023" name="G3 (Bethesda)">
        <title>A reference genome for the long-term kleptoplast-retaining sea slug Elysia crispata morphotype clarki.</title>
        <authorList>
            <person name="Eastman K.E."/>
            <person name="Pendleton A.L."/>
            <person name="Shaikh M.A."/>
            <person name="Suttiyut T."/>
            <person name="Ogas R."/>
            <person name="Tomko P."/>
            <person name="Gavelis G."/>
            <person name="Widhalm J.R."/>
            <person name="Wisecaver J.H."/>
        </authorList>
    </citation>
    <scope>NUCLEOTIDE SEQUENCE</scope>
    <source>
        <strain evidence="2">ECLA1</strain>
    </source>
</reference>
<accession>A0AAE0ZY92</accession>
<evidence type="ECO:0000256" key="1">
    <source>
        <dbReference type="SAM" id="MobiDB-lite"/>
    </source>
</evidence>
<dbReference type="Proteomes" id="UP001283361">
    <property type="component" value="Unassembled WGS sequence"/>
</dbReference>
<proteinExistence type="predicted"/>
<keyword evidence="3" id="KW-1185">Reference proteome</keyword>
<name>A0AAE0ZY92_9GAST</name>
<gene>
    <name evidence="2" type="ORF">RRG08_018768</name>
</gene>
<comment type="caution">
    <text evidence="2">The sequence shown here is derived from an EMBL/GenBank/DDBJ whole genome shotgun (WGS) entry which is preliminary data.</text>
</comment>
<organism evidence="2 3">
    <name type="scientific">Elysia crispata</name>
    <name type="common">lettuce slug</name>
    <dbReference type="NCBI Taxonomy" id="231223"/>
    <lineage>
        <taxon>Eukaryota</taxon>
        <taxon>Metazoa</taxon>
        <taxon>Spiralia</taxon>
        <taxon>Lophotrochozoa</taxon>
        <taxon>Mollusca</taxon>
        <taxon>Gastropoda</taxon>
        <taxon>Heterobranchia</taxon>
        <taxon>Euthyneura</taxon>
        <taxon>Panpulmonata</taxon>
        <taxon>Sacoglossa</taxon>
        <taxon>Placobranchoidea</taxon>
        <taxon>Plakobranchidae</taxon>
        <taxon>Elysia</taxon>
    </lineage>
</organism>